<dbReference type="Proteomes" id="UP000287746">
    <property type="component" value="Unassembled WGS sequence"/>
</dbReference>
<accession>A0A430G899</accession>
<sequence length="541" mass="54278">MADFKRLSLILMTSVAGATLAACDGASSVASPGPGTIVVPPGGGTPTPTPPTPTPSPTASFAQTAQSGITVTQDEQLTVFNAGTNNTVAGSNPLNGLIPQGAAASVTPFNASTLNSFFVNTSFIGAIGGAGDTAFQNWTCSSSTANFTGTGSIPATNHCITSLARSAAAPAASACPAGTTDAGTSSNYRLCRLPALVSGTVTLDRVDGVAYQINGRVDVGVDVGTAGTGGAAATLNIGAGALFVANNGDAANDFLVVNRGSKMNAVGTASAPIIFTSTQNLSATGTSDSSQGQWGGIILAGRAPISDCGTSGTRTSNDAGGTNANCENVVEGTGNALYGGNIQNDSSGTIQYVQIRYSGTEISLGNELQGLTLGGTGSGTVIDHVQVHNSSDDGIEVFGGTTNMKYLAITGADDDGLDTDVGWRGFIQFAIVIQKTIGATSDSFATEIDSNNNEDFLPRQFGRLANFTFIQTANAPAAIRLRGGADYTFVNGIVKAVGPCLNIVAGTEANGGKSTIRAANAALQEEGPPKFNSVYFACNGA</sequence>
<evidence type="ECO:0000313" key="3">
    <source>
        <dbReference type="EMBL" id="RSY89750.1"/>
    </source>
</evidence>
<dbReference type="EMBL" id="QQYZ01000002">
    <property type="protein sequence ID" value="RSY89750.1"/>
    <property type="molecule type" value="Genomic_DNA"/>
</dbReference>
<reference evidence="3 4" key="1">
    <citation type="submission" date="2018-07" db="EMBL/GenBank/DDBJ databases">
        <title>Genomic and Epidemiologic Investigation of an Indolent Hospital Outbreak.</title>
        <authorList>
            <person name="Johnson R.C."/>
            <person name="Deming C."/>
            <person name="Conlan S."/>
            <person name="Zellmer C.J."/>
            <person name="Michelin A.V."/>
            <person name="Lee-Lin S."/>
            <person name="Thomas P.J."/>
            <person name="Park M."/>
            <person name="Weingarten R.A."/>
            <person name="Less J."/>
            <person name="Dekker J.P."/>
            <person name="Frank K.M."/>
            <person name="Musser K.A."/>
            <person name="Mcquiston J.R."/>
            <person name="Henderson D.K."/>
            <person name="Lau A.F."/>
            <person name="Palmore T.N."/>
            <person name="Segre J.A."/>
        </authorList>
    </citation>
    <scope>NUCLEOTIDE SEQUENCE [LARGE SCALE GENOMIC DNA]</scope>
    <source>
        <strain evidence="3 4">SK-CDC1_0717</strain>
    </source>
</reference>
<dbReference type="PANTHER" id="PTHR41339">
    <property type="entry name" value="LIPL48"/>
    <property type="match status" value="1"/>
</dbReference>
<feature type="region of interest" description="Disordered" evidence="1">
    <location>
        <begin position="33"/>
        <end position="57"/>
    </location>
</feature>
<feature type="compositionally biased region" description="Pro residues" evidence="1">
    <location>
        <begin position="47"/>
        <end position="56"/>
    </location>
</feature>
<comment type="caution">
    <text evidence="3">The sequence shown here is derived from an EMBL/GenBank/DDBJ whole genome shotgun (WGS) entry which is preliminary data.</text>
</comment>
<name>A0A430G899_9SPHN</name>
<dbReference type="PANTHER" id="PTHR41339:SF1">
    <property type="entry name" value="SECRETED PROTEIN"/>
    <property type="match status" value="1"/>
</dbReference>
<evidence type="ECO:0000313" key="4">
    <source>
        <dbReference type="Proteomes" id="UP000287746"/>
    </source>
</evidence>
<evidence type="ECO:0000256" key="2">
    <source>
        <dbReference type="SAM" id="SignalP"/>
    </source>
</evidence>
<feature type="signal peptide" evidence="2">
    <location>
        <begin position="1"/>
        <end position="21"/>
    </location>
</feature>
<dbReference type="RefSeq" id="WP_126003619.1">
    <property type="nucleotide sequence ID" value="NZ_QQYZ01000002.1"/>
</dbReference>
<proteinExistence type="predicted"/>
<gene>
    <name evidence="3" type="ORF">DAH66_03655</name>
</gene>
<dbReference type="PROSITE" id="PS51257">
    <property type="entry name" value="PROKAR_LIPOPROTEIN"/>
    <property type="match status" value="1"/>
</dbReference>
<organism evidence="3 4">
    <name type="scientific">Sphingomonas koreensis</name>
    <dbReference type="NCBI Taxonomy" id="93064"/>
    <lineage>
        <taxon>Bacteria</taxon>
        <taxon>Pseudomonadati</taxon>
        <taxon>Pseudomonadota</taxon>
        <taxon>Alphaproteobacteria</taxon>
        <taxon>Sphingomonadales</taxon>
        <taxon>Sphingomonadaceae</taxon>
        <taxon>Sphingomonas</taxon>
    </lineage>
</organism>
<evidence type="ECO:0000256" key="1">
    <source>
        <dbReference type="SAM" id="MobiDB-lite"/>
    </source>
</evidence>
<evidence type="ECO:0008006" key="5">
    <source>
        <dbReference type="Google" id="ProtNLM"/>
    </source>
</evidence>
<protein>
    <recommendedName>
        <fullName evidence="5">Lipoprotein</fullName>
    </recommendedName>
</protein>
<dbReference type="AlphaFoldDB" id="A0A430G899"/>
<keyword evidence="2" id="KW-0732">Signal</keyword>
<feature type="chain" id="PRO_5019346824" description="Lipoprotein" evidence="2">
    <location>
        <begin position="22"/>
        <end position="541"/>
    </location>
</feature>